<organism evidence="15 16">
    <name type="scientific">Aromatoleum toluvorans</name>
    <dbReference type="NCBI Taxonomy" id="92002"/>
    <lineage>
        <taxon>Bacteria</taxon>
        <taxon>Pseudomonadati</taxon>
        <taxon>Pseudomonadota</taxon>
        <taxon>Betaproteobacteria</taxon>
        <taxon>Rhodocyclales</taxon>
        <taxon>Rhodocyclaceae</taxon>
        <taxon>Aromatoleum</taxon>
    </lineage>
</organism>
<evidence type="ECO:0000256" key="1">
    <source>
        <dbReference type="ARBA" id="ARBA00001561"/>
    </source>
</evidence>
<gene>
    <name evidence="15" type="primary">ampD</name>
    <name evidence="15" type="ORF">GPA22_19375</name>
</gene>
<evidence type="ECO:0000256" key="5">
    <source>
        <dbReference type="ARBA" id="ARBA00011901"/>
    </source>
</evidence>
<dbReference type="EMBL" id="WTVN01000040">
    <property type="protein sequence ID" value="NMG45881.1"/>
    <property type="molecule type" value="Genomic_DNA"/>
</dbReference>
<comment type="cofactor">
    <cofactor evidence="2">
        <name>Zn(2+)</name>
        <dbReference type="ChEBI" id="CHEBI:29105"/>
    </cofactor>
</comment>
<dbReference type="SUPFAM" id="SSF55846">
    <property type="entry name" value="N-acetylmuramoyl-L-alanine amidase-like"/>
    <property type="match status" value="1"/>
</dbReference>
<accession>A0ABX1Q543</accession>
<comment type="catalytic activity">
    <reaction evidence="1">
        <text>Hydrolyzes the link between N-acetylmuramoyl residues and L-amino acid residues in certain cell-wall glycopeptides.</text>
        <dbReference type="EC" id="3.5.1.28"/>
    </reaction>
</comment>
<dbReference type="EC" id="3.5.1.28" evidence="5"/>
<dbReference type="PANTHER" id="PTHR30417:SF4">
    <property type="entry name" value="1,6-ANHYDRO-N-ACETYLMURAMYL-L-ALANINE AMIDASE AMPD"/>
    <property type="match status" value="1"/>
</dbReference>
<proteinExistence type="inferred from homology"/>
<evidence type="ECO:0000256" key="13">
    <source>
        <dbReference type="SAM" id="MobiDB-lite"/>
    </source>
</evidence>
<dbReference type="Pfam" id="PF01510">
    <property type="entry name" value="Amidase_2"/>
    <property type="match status" value="1"/>
</dbReference>
<evidence type="ECO:0000256" key="6">
    <source>
        <dbReference type="ARBA" id="ARBA00022490"/>
    </source>
</evidence>
<dbReference type="PANTHER" id="PTHR30417">
    <property type="entry name" value="N-ACETYLMURAMOYL-L-ALANINE AMIDASE AMID"/>
    <property type="match status" value="1"/>
</dbReference>
<keyword evidence="16" id="KW-1185">Reference proteome</keyword>
<evidence type="ECO:0000256" key="10">
    <source>
        <dbReference type="ARBA" id="ARBA00023316"/>
    </source>
</evidence>
<evidence type="ECO:0000256" key="11">
    <source>
        <dbReference type="ARBA" id="ARBA00039257"/>
    </source>
</evidence>
<evidence type="ECO:0000256" key="8">
    <source>
        <dbReference type="ARBA" id="ARBA00022801"/>
    </source>
</evidence>
<keyword evidence="8 15" id="KW-0378">Hydrolase</keyword>
<evidence type="ECO:0000313" key="15">
    <source>
        <dbReference type="EMBL" id="NMG45881.1"/>
    </source>
</evidence>
<keyword evidence="6" id="KW-0963">Cytoplasm</keyword>
<dbReference type="RefSeq" id="WP_169257708.1">
    <property type="nucleotide sequence ID" value="NZ_WTVN01000040.1"/>
</dbReference>
<sequence length="221" mass="23546">MHERTSAVAGQSGVPDAAGGTGQGWGGGGWIGAALRCPSPNCDARPPGTDVTLIVVHAISLPPDEFGGPGVEQLFTNALDPAAHPYYATIGHLRVSAHFFIRRDGTLLQFVPTDARAWHAGVSTWRGRERCNDFSIGIELEGCDTQPFEAVQYERLAALLRELSTRHPIEAVTGHSDIAPGRKTDPGPFFDWMCVRLALDRPGIACGPAPENATDPASDRA</sequence>
<dbReference type="Proteomes" id="UP000623795">
    <property type="component" value="Unassembled WGS sequence"/>
</dbReference>
<evidence type="ECO:0000256" key="2">
    <source>
        <dbReference type="ARBA" id="ARBA00001947"/>
    </source>
</evidence>
<evidence type="ECO:0000256" key="4">
    <source>
        <dbReference type="ARBA" id="ARBA00007553"/>
    </source>
</evidence>
<dbReference type="CDD" id="cd06583">
    <property type="entry name" value="PGRP"/>
    <property type="match status" value="1"/>
</dbReference>
<evidence type="ECO:0000256" key="9">
    <source>
        <dbReference type="ARBA" id="ARBA00022833"/>
    </source>
</evidence>
<comment type="subcellular location">
    <subcellularLocation>
        <location evidence="3">Cytoplasm</location>
    </subcellularLocation>
</comment>
<evidence type="ECO:0000313" key="16">
    <source>
        <dbReference type="Proteomes" id="UP000623795"/>
    </source>
</evidence>
<dbReference type="GO" id="GO:0008745">
    <property type="term" value="F:N-acetylmuramoyl-L-alanine amidase activity"/>
    <property type="evidence" value="ECO:0007669"/>
    <property type="project" value="UniProtKB-EC"/>
</dbReference>
<feature type="region of interest" description="Disordered" evidence="13">
    <location>
        <begin position="1"/>
        <end position="22"/>
    </location>
</feature>
<evidence type="ECO:0000259" key="14">
    <source>
        <dbReference type="SMART" id="SM00644"/>
    </source>
</evidence>
<evidence type="ECO:0000256" key="7">
    <source>
        <dbReference type="ARBA" id="ARBA00022723"/>
    </source>
</evidence>
<keyword evidence="9" id="KW-0862">Zinc</keyword>
<dbReference type="SMART" id="SM00644">
    <property type="entry name" value="Ami_2"/>
    <property type="match status" value="1"/>
</dbReference>
<dbReference type="Gene3D" id="3.40.80.10">
    <property type="entry name" value="Peptidoglycan recognition protein-like"/>
    <property type="match status" value="1"/>
</dbReference>
<keyword evidence="10" id="KW-0961">Cell wall biogenesis/degradation</keyword>
<dbReference type="InterPro" id="IPR036505">
    <property type="entry name" value="Amidase/PGRP_sf"/>
</dbReference>
<comment type="similarity">
    <text evidence="4">Belongs to the N-acetylmuramoyl-L-alanine amidase 2 family.</text>
</comment>
<feature type="domain" description="N-acetylmuramoyl-L-alanine amidase" evidence="14">
    <location>
        <begin position="39"/>
        <end position="187"/>
    </location>
</feature>
<dbReference type="InterPro" id="IPR051206">
    <property type="entry name" value="NAMLAA_amidase_2"/>
</dbReference>
<protein>
    <recommendedName>
        <fullName evidence="11">1,6-anhydro-N-acetylmuramyl-L-alanine amidase AmpD</fullName>
        <ecNumber evidence="5">3.5.1.28</ecNumber>
    </recommendedName>
    <alternativeName>
        <fullName evidence="12">N-acetylmuramoyl-L-alanine amidase</fullName>
    </alternativeName>
</protein>
<dbReference type="InterPro" id="IPR002502">
    <property type="entry name" value="Amidase_domain"/>
</dbReference>
<reference evidence="15 16" key="1">
    <citation type="submission" date="2019-12" db="EMBL/GenBank/DDBJ databases">
        <title>Comparative genomics gives insights into the taxonomy of the Azoarcus-Aromatoleum group and reveals separate origins of nif in the plant-associated Azoarcus and non-plant-associated Aromatoleum sub-groups.</title>
        <authorList>
            <person name="Lafos M."/>
            <person name="Maluk M."/>
            <person name="Batista M."/>
            <person name="Junghare M."/>
            <person name="Carmona M."/>
            <person name="Faoro H."/>
            <person name="Cruz L.M."/>
            <person name="Battistoni F."/>
            <person name="De Souza E."/>
            <person name="Pedrosa F."/>
            <person name="Chen W.-M."/>
            <person name="Poole P.S."/>
            <person name="Dixon R.A."/>
            <person name="James E.K."/>
        </authorList>
    </citation>
    <scope>NUCLEOTIDE SEQUENCE [LARGE SCALE GENOMIC DNA]</scope>
    <source>
        <strain evidence="15 16">Td21</strain>
    </source>
</reference>
<comment type="caution">
    <text evidence="15">The sequence shown here is derived from an EMBL/GenBank/DDBJ whole genome shotgun (WGS) entry which is preliminary data.</text>
</comment>
<keyword evidence="7" id="KW-0479">Metal-binding</keyword>
<evidence type="ECO:0000256" key="3">
    <source>
        <dbReference type="ARBA" id="ARBA00004496"/>
    </source>
</evidence>
<dbReference type="NCBIfam" id="NF008758">
    <property type="entry name" value="PRK11789.1"/>
    <property type="match status" value="1"/>
</dbReference>
<name>A0ABX1Q543_9RHOO</name>
<evidence type="ECO:0000256" key="12">
    <source>
        <dbReference type="ARBA" id="ARBA00042615"/>
    </source>
</evidence>